<sequence>MSIRSCCLASAVFASALLLSACSGGSPEGVVKSFYKALDNGEVRQARSHLSKRVVEMLGENKLDMALGNAAQQLAGCGGIGRLDVALEGKGEVRKGSASVTFKGDCPAKKEAVSLMKEDGKWKISAGK</sequence>
<dbReference type="PROSITE" id="PS51257">
    <property type="entry name" value="PROKAR_LIPOPROTEIN"/>
    <property type="match status" value="1"/>
</dbReference>
<organism evidence="2 3">
    <name type="scientific">Xanthomonas chitinilytica</name>
    <dbReference type="NCBI Taxonomy" id="2989819"/>
    <lineage>
        <taxon>Bacteria</taxon>
        <taxon>Pseudomonadati</taxon>
        <taxon>Pseudomonadota</taxon>
        <taxon>Gammaproteobacteria</taxon>
        <taxon>Lysobacterales</taxon>
        <taxon>Lysobacteraceae</taxon>
        <taxon>Xanthomonas</taxon>
    </lineage>
</organism>
<dbReference type="Gene3D" id="3.10.450.50">
    <property type="match status" value="1"/>
</dbReference>
<feature type="signal peptide" evidence="1">
    <location>
        <begin position="1"/>
        <end position="21"/>
    </location>
</feature>
<dbReference type="EMBL" id="JAPCHY010000001">
    <property type="protein sequence ID" value="MCW4471287.1"/>
    <property type="molecule type" value="Genomic_DNA"/>
</dbReference>
<keyword evidence="1" id="KW-0732">Signal</keyword>
<name>A0ABT3JS11_9XANT</name>
<feature type="chain" id="PRO_5047097585" evidence="1">
    <location>
        <begin position="22"/>
        <end position="128"/>
    </location>
</feature>
<proteinExistence type="predicted"/>
<evidence type="ECO:0000256" key="1">
    <source>
        <dbReference type="SAM" id="SignalP"/>
    </source>
</evidence>
<gene>
    <name evidence="2" type="ORF">OK345_02035</name>
</gene>
<keyword evidence="3" id="KW-1185">Reference proteome</keyword>
<dbReference type="RefSeq" id="WP_265126223.1">
    <property type="nucleotide sequence ID" value="NZ_JAPCHY010000001.1"/>
</dbReference>
<reference evidence="2 3" key="1">
    <citation type="submission" date="2022-10" db="EMBL/GenBank/DDBJ databases">
        <title>Xanthomonas sp. H13-6.</title>
        <authorList>
            <person name="Liu X."/>
            <person name="Deng Z."/>
            <person name="Jiang Y."/>
            <person name="Yu T."/>
            <person name="Ai J."/>
        </authorList>
    </citation>
    <scope>NUCLEOTIDE SEQUENCE [LARGE SCALE GENOMIC DNA]</scope>
    <source>
        <strain evidence="2 3">H13-6</strain>
    </source>
</reference>
<accession>A0ABT3JS11</accession>
<comment type="caution">
    <text evidence="2">The sequence shown here is derived from an EMBL/GenBank/DDBJ whole genome shotgun (WGS) entry which is preliminary data.</text>
</comment>
<evidence type="ECO:0000313" key="3">
    <source>
        <dbReference type="Proteomes" id="UP001209922"/>
    </source>
</evidence>
<protein>
    <submittedName>
        <fullName evidence="2">DUF4878 domain-containing protein</fullName>
    </submittedName>
</protein>
<evidence type="ECO:0000313" key="2">
    <source>
        <dbReference type="EMBL" id="MCW4471287.1"/>
    </source>
</evidence>
<dbReference type="Proteomes" id="UP001209922">
    <property type="component" value="Unassembled WGS sequence"/>
</dbReference>